<evidence type="ECO:0000259" key="14">
    <source>
        <dbReference type="PROSITE" id="PS50835"/>
    </source>
</evidence>
<sequence>MASGASKKEGIKPEAGRISKECKCIGSNLITQKLTYVYICVGLVLVTQIVLYVYLYRYISRVESKLHGELGPVKVRPKRSLGDLENTVLNQESANVEYYSPGGRKDFDDHQYNNTNKTEDWVELSSLSRIPVAAIQEYCLATKKYCPAAEMGPIGPAGEPGPAGEKGPKGDRGERGFKGEMGRRGPEGPPGHPGPKGHIGFKGLKGDTGMDGRDGLPGEPGLDGVSGRNGKDGTPGLPGEPGLNGLPGTPGINGTNGIPGSIGPPGPKGEMGMKGLTGPRGRPGRPGNHGIPGTPGIQAWEVTVNGTRSSELLIPPAIVGSESIFSSGPIVLKEGENVRLMCAATGNPRPVVQWQKMDSPTIGLGKWKDTAIIGSILNITRVNREHMGTYMCLAGNGIPPTANQTFSIEVYFTPLITVSVQNVWVKVNKRATLVCEVEAYPDAVEYWESSDGKLIESSDKYTLAVNETGKYTFTRKGGRRAISYEYTKLIGDGPAPIGTTVVFGQGPPAKADLNDLCPPPVQCPECPDPKEFKCRHGLYSLYELLGNRNIENRSLENKTYPGIPNRALGCQVYAVGKPVFLRSSESHYGSWMRDPVSKSDDEKYWVTEEENNAFLFEFANKTQYRKNIAPKKYSLQYPFSGNSHVIYNGSFFYHYIGKQDIVKYTLATGQVRTLTLPLAKPFGENFLYRTQHNYVDFSVDDNGLWVIYGLIETNNTAVLKIDPETLEIQYGYNISLQHQKAGETFIVCGVLYAVDSTTDRRTTIRFAFDLFKGGLLDDVNLEFTNPFRKTTMIGYDHKHKELYTWDKGNQLTYPIRYHEMSYNSSKEDKGDLEAQPLQSGYEVFPQE</sequence>
<dbReference type="InterPro" id="IPR036179">
    <property type="entry name" value="Ig-like_dom_sf"/>
</dbReference>
<dbReference type="PANTHER" id="PTHR23192">
    <property type="entry name" value="OLFACTOMEDIN-RELATED"/>
    <property type="match status" value="1"/>
</dbReference>
<keyword evidence="9" id="KW-0325">Glycoprotein</keyword>
<dbReference type="OMA" id="CKCPGRQ"/>
<keyword evidence="4" id="KW-0964">Secreted</keyword>
<keyword evidence="13" id="KW-1133">Transmembrane helix</keyword>
<evidence type="ECO:0000256" key="6">
    <source>
        <dbReference type="ARBA" id="ARBA00022737"/>
    </source>
</evidence>
<comment type="subcellular location">
    <subcellularLocation>
        <location evidence="1">Cell membrane</location>
    </subcellularLocation>
    <subcellularLocation>
        <location evidence="2">Secreted</location>
    </subcellularLocation>
</comment>
<evidence type="ECO:0008006" key="18">
    <source>
        <dbReference type="Google" id="ProtNLM"/>
    </source>
</evidence>
<dbReference type="RefSeq" id="XP_014249344.1">
    <property type="nucleotide sequence ID" value="XM_014393858.2"/>
</dbReference>
<evidence type="ECO:0000256" key="2">
    <source>
        <dbReference type="ARBA" id="ARBA00004613"/>
    </source>
</evidence>
<dbReference type="Pfam" id="PF01391">
    <property type="entry name" value="Collagen"/>
    <property type="match status" value="2"/>
</dbReference>
<keyword evidence="5" id="KW-0732">Signal</keyword>
<evidence type="ECO:0000256" key="13">
    <source>
        <dbReference type="SAM" id="Phobius"/>
    </source>
</evidence>
<keyword evidence="17" id="KW-1185">Reference proteome</keyword>
<evidence type="ECO:0000256" key="1">
    <source>
        <dbReference type="ARBA" id="ARBA00004236"/>
    </source>
</evidence>
<dbReference type="SMART" id="SM00409">
    <property type="entry name" value="IG"/>
    <property type="match status" value="1"/>
</dbReference>
<feature type="compositionally biased region" description="Basic and acidic residues" evidence="12">
    <location>
        <begin position="204"/>
        <end position="216"/>
    </location>
</feature>
<dbReference type="InterPro" id="IPR008160">
    <property type="entry name" value="Collagen"/>
</dbReference>
<dbReference type="FunFam" id="2.60.40.10:FF:000328">
    <property type="entry name" value="CLUMA_CG000981, isoform A"/>
    <property type="match status" value="1"/>
</dbReference>
<evidence type="ECO:0000256" key="8">
    <source>
        <dbReference type="ARBA" id="ARBA00023157"/>
    </source>
</evidence>
<dbReference type="GO" id="GO:0005615">
    <property type="term" value="C:extracellular space"/>
    <property type="evidence" value="ECO:0007669"/>
    <property type="project" value="TreeGrafter"/>
</dbReference>
<evidence type="ECO:0000256" key="7">
    <source>
        <dbReference type="ARBA" id="ARBA00023136"/>
    </source>
</evidence>
<dbReference type="InterPro" id="IPR003598">
    <property type="entry name" value="Ig_sub2"/>
</dbReference>
<dbReference type="SMART" id="SM00408">
    <property type="entry name" value="IGc2"/>
    <property type="match status" value="1"/>
</dbReference>
<feature type="domain" description="Olfactomedin-like" evidence="15">
    <location>
        <begin position="569"/>
        <end position="819"/>
    </location>
</feature>
<dbReference type="GeneID" id="106666571"/>
<comment type="caution">
    <text evidence="11">Lacks conserved residue(s) required for the propagation of feature annotation.</text>
</comment>
<evidence type="ECO:0000256" key="10">
    <source>
        <dbReference type="ARBA" id="ARBA00023319"/>
    </source>
</evidence>
<keyword evidence="10" id="KW-0393">Immunoglobulin domain</keyword>
<dbReference type="PROSITE" id="PS50835">
    <property type="entry name" value="IG_LIKE"/>
    <property type="match status" value="2"/>
</dbReference>
<keyword evidence="7 13" id="KW-0472">Membrane</keyword>
<dbReference type="AlphaFoldDB" id="A0A8I6RSJ0"/>
<dbReference type="InterPro" id="IPR007110">
    <property type="entry name" value="Ig-like_dom"/>
</dbReference>
<dbReference type="GO" id="GO:0007165">
    <property type="term" value="P:signal transduction"/>
    <property type="evidence" value="ECO:0007669"/>
    <property type="project" value="TreeGrafter"/>
</dbReference>
<feature type="domain" description="Ig-like" evidence="14">
    <location>
        <begin position="316"/>
        <end position="409"/>
    </location>
</feature>
<keyword evidence="6" id="KW-0677">Repeat</keyword>
<reference evidence="16" key="1">
    <citation type="submission" date="2022-01" db="UniProtKB">
        <authorList>
            <consortium name="EnsemblMetazoa"/>
        </authorList>
    </citation>
    <scope>IDENTIFICATION</scope>
</reference>
<feature type="domain" description="Ig-like" evidence="14">
    <location>
        <begin position="414"/>
        <end position="472"/>
    </location>
</feature>
<keyword evidence="13" id="KW-0812">Transmembrane</keyword>
<dbReference type="Pfam" id="PF02191">
    <property type="entry name" value="OLF"/>
    <property type="match status" value="1"/>
</dbReference>
<dbReference type="GO" id="GO:0005886">
    <property type="term" value="C:plasma membrane"/>
    <property type="evidence" value="ECO:0007669"/>
    <property type="project" value="UniProtKB-SubCell"/>
</dbReference>
<dbReference type="PROSITE" id="PS51132">
    <property type="entry name" value="OLF"/>
    <property type="match status" value="1"/>
</dbReference>
<accession>A0A8I6RSJ0</accession>
<evidence type="ECO:0000259" key="15">
    <source>
        <dbReference type="PROSITE" id="PS51132"/>
    </source>
</evidence>
<evidence type="ECO:0000313" key="16">
    <source>
        <dbReference type="EnsemblMetazoa" id="XP_014249344.1"/>
    </source>
</evidence>
<evidence type="ECO:0000256" key="11">
    <source>
        <dbReference type="PROSITE-ProRule" id="PRU00446"/>
    </source>
</evidence>
<dbReference type="OrthoDB" id="8626508at2759"/>
<dbReference type="InterPro" id="IPR003112">
    <property type="entry name" value="Olfac-like_dom"/>
</dbReference>
<evidence type="ECO:0000256" key="12">
    <source>
        <dbReference type="SAM" id="MobiDB-lite"/>
    </source>
</evidence>
<evidence type="ECO:0000313" key="17">
    <source>
        <dbReference type="Proteomes" id="UP000494040"/>
    </source>
</evidence>
<dbReference type="EnsemblMetazoa" id="XM_014393858.2">
    <property type="protein sequence ID" value="XP_014249344.1"/>
    <property type="gene ID" value="LOC106666571"/>
</dbReference>
<evidence type="ECO:0000256" key="4">
    <source>
        <dbReference type="ARBA" id="ARBA00022525"/>
    </source>
</evidence>
<dbReference type="PANTHER" id="PTHR23192:SF85">
    <property type="entry name" value="GLIOMEDIN"/>
    <property type="match status" value="1"/>
</dbReference>
<proteinExistence type="predicted"/>
<evidence type="ECO:0000256" key="5">
    <source>
        <dbReference type="ARBA" id="ARBA00022729"/>
    </source>
</evidence>
<dbReference type="SMART" id="SM00284">
    <property type="entry name" value="OLF"/>
    <property type="match status" value="1"/>
</dbReference>
<feature type="compositionally biased region" description="Basic and acidic residues" evidence="12">
    <location>
        <begin position="166"/>
        <end position="186"/>
    </location>
</feature>
<dbReference type="Proteomes" id="UP000494040">
    <property type="component" value="Unassembled WGS sequence"/>
</dbReference>
<organism evidence="16 17">
    <name type="scientific">Cimex lectularius</name>
    <name type="common">Bed bug</name>
    <name type="synonym">Acanthia lectularia</name>
    <dbReference type="NCBI Taxonomy" id="79782"/>
    <lineage>
        <taxon>Eukaryota</taxon>
        <taxon>Metazoa</taxon>
        <taxon>Ecdysozoa</taxon>
        <taxon>Arthropoda</taxon>
        <taxon>Hexapoda</taxon>
        <taxon>Insecta</taxon>
        <taxon>Pterygota</taxon>
        <taxon>Neoptera</taxon>
        <taxon>Paraneoptera</taxon>
        <taxon>Hemiptera</taxon>
        <taxon>Heteroptera</taxon>
        <taxon>Panheteroptera</taxon>
        <taxon>Cimicomorpha</taxon>
        <taxon>Cimicidae</taxon>
        <taxon>Cimex</taxon>
    </lineage>
</organism>
<evidence type="ECO:0000256" key="9">
    <source>
        <dbReference type="ARBA" id="ARBA00023180"/>
    </source>
</evidence>
<protein>
    <recommendedName>
        <fullName evidence="18">Colmedin</fullName>
    </recommendedName>
</protein>
<dbReference type="Pfam" id="PF13927">
    <property type="entry name" value="Ig_3"/>
    <property type="match status" value="1"/>
</dbReference>
<dbReference type="InterPro" id="IPR013783">
    <property type="entry name" value="Ig-like_fold"/>
</dbReference>
<feature type="region of interest" description="Disordered" evidence="12">
    <location>
        <begin position="826"/>
        <end position="847"/>
    </location>
</feature>
<keyword evidence="3" id="KW-1003">Cell membrane</keyword>
<feature type="region of interest" description="Disordered" evidence="12">
    <location>
        <begin position="156"/>
        <end position="238"/>
    </location>
</feature>
<keyword evidence="8" id="KW-1015">Disulfide bond</keyword>
<dbReference type="KEGG" id="clec:106666571"/>
<dbReference type="InterPro" id="IPR050605">
    <property type="entry name" value="Olfactomedin-like_domain"/>
</dbReference>
<dbReference type="SUPFAM" id="SSF48726">
    <property type="entry name" value="Immunoglobulin"/>
    <property type="match status" value="2"/>
</dbReference>
<feature type="compositionally biased region" description="Low complexity" evidence="12">
    <location>
        <begin position="156"/>
        <end position="165"/>
    </location>
</feature>
<dbReference type="InterPro" id="IPR003599">
    <property type="entry name" value="Ig_sub"/>
</dbReference>
<feature type="transmembrane region" description="Helical" evidence="13">
    <location>
        <begin position="36"/>
        <end position="55"/>
    </location>
</feature>
<name>A0A8I6RSJ0_CIMLE</name>
<evidence type="ECO:0000256" key="3">
    <source>
        <dbReference type="ARBA" id="ARBA00022475"/>
    </source>
</evidence>
<dbReference type="Gene3D" id="2.60.40.10">
    <property type="entry name" value="Immunoglobulins"/>
    <property type="match status" value="2"/>
</dbReference>